<evidence type="ECO:0000313" key="6">
    <source>
        <dbReference type="Proteomes" id="UP001268542"/>
    </source>
</evidence>
<dbReference type="InterPro" id="IPR009057">
    <property type="entry name" value="Homeodomain-like_sf"/>
</dbReference>
<accession>A0ABU3Q123</accession>
<protein>
    <submittedName>
        <fullName evidence="5">TetR family transcriptional regulator C-terminal domain-containing protein</fullName>
    </submittedName>
</protein>
<dbReference type="InterPro" id="IPR050109">
    <property type="entry name" value="HTH-type_TetR-like_transc_reg"/>
</dbReference>
<keyword evidence="3" id="KW-0804">Transcription</keyword>
<dbReference type="PANTHER" id="PTHR30055:SF234">
    <property type="entry name" value="HTH-TYPE TRANSCRIPTIONAL REGULATOR BETI"/>
    <property type="match status" value="1"/>
</dbReference>
<sequence>MPRSMDREERLRVIARASWRVLARDGLASLSVRNVAAEAGLAPSSLRYVLPTQQALREHAVESSVAGLQGRLAAVDRSGAGWPRELLAQLVPLDDERRLEMEVYVALGVAALTDETLRPPRERYERTLRRACRDAVDALVQETGGGAGPVDAAVDLESWARVTHALVDGLALQIVHRGPDDDPAWGGRVLDAHIDQIRTLARALSTQD</sequence>
<gene>
    <name evidence="5" type="ORF">RDV89_19095</name>
</gene>
<name>A0ABU3Q123_9ACTN</name>
<dbReference type="Proteomes" id="UP001268542">
    <property type="component" value="Unassembled WGS sequence"/>
</dbReference>
<dbReference type="SUPFAM" id="SSF48498">
    <property type="entry name" value="Tetracyclin repressor-like, C-terminal domain"/>
    <property type="match status" value="1"/>
</dbReference>
<dbReference type="SUPFAM" id="SSF46689">
    <property type="entry name" value="Homeodomain-like"/>
    <property type="match status" value="1"/>
</dbReference>
<proteinExistence type="predicted"/>
<organism evidence="5 6">
    <name type="scientific">Nocardioides imazamoxiresistens</name>
    <dbReference type="NCBI Taxonomy" id="3231893"/>
    <lineage>
        <taxon>Bacteria</taxon>
        <taxon>Bacillati</taxon>
        <taxon>Actinomycetota</taxon>
        <taxon>Actinomycetes</taxon>
        <taxon>Propionibacteriales</taxon>
        <taxon>Nocardioidaceae</taxon>
        <taxon>Nocardioides</taxon>
    </lineage>
</organism>
<dbReference type="InterPro" id="IPR039538">
    <property type="entry name" value="BetI_C"/>
</dbReference>
<dbReference type="InterPro" id="IPR036271">
    <property type="entry name" value="Tet_transcr_reg_TetR-rel_C_sf"/>
</dbReference>
<evidence type="ECO:0000259" key="4">
    <source>
        <dbReference type="Pfam" id="PF13977"/>
    </source>
</evidence>
<dbReference type="PANTHER" id="PTHR30055">
    <property type="entry name" value="HTH-TYPE TRANSCRIPTIONAL REGULATOR RUTR"/>
    <property type="match status" value="1"/>
</dbReference>
<dbReference type="Pfam" id="PF13977">
    <property type="entry name" value="TetR_C_6"/>
    <property type="match status" value="1"/>
</dbReference>
<keyword evidence="2" id="KW-0238">DNA-binding</keyword>
<evidence type="ECO:0000256" key="3">
    <source>
        <dbReference type="ARBA" id="ARBA00023163"/>
    </source>
</evidence>
<keyword evidence="1" id="KW-0805">Transcription regulation</keyword>
<feature type="domain" description="BetI-type transcriptional repressor C-terminal" evidence="4">
    <location>
        <begin position="84"/>
        <end position="197"/>
    </location>
</feature>
<evidence type="ECO:0000256" key="2">
    <source>
        <dbReference type="ARBA" id="ARBA00023125"/>
    </source>
</evidence>
<reference evidence="5 6" key="1">
    <citation type="submission" date="2023-08" db="EMBL/GenBank/DDBJ databases">
        <title>Nocardioides seae sp. nov., a bacterium isolated from a soil.</title>
        <authorList>
            <person name="Wang X."/>
        </authorList>
    </citation>
    <scope>NUCLEOTIDE SEQUENCE [LARGE SCALE GENOMIC DNA]</scope>
    <source>
        <strain evidence="5 6">YZH12</strain>
    </source>
</reference>
<keyword evidence="6" id="KW-1185">Reference proteome</keyword>
<evidence type="ECO:0000256" key="1">
    <source>
        <dbReference type="ARBA" id="ARBA00023015"/>
    </source>
</evidence>
<dbReference type="RefSeq" id="WP_315735712.1">
    <property type="nucleotide sequence ID" value="NZ_JAVYII010000010.1"/>
</dbReference>
<dbReference type="EMBL" id="JAVYII010000010">
    <property type="protein sequence ID" value="MDT9595202.1"/>
    <property type="molecule type" value="Genomic_DNA"/>
</dbReference>
<evidence type="ECO:0000313" key="5">
    <source>
        <dbReference type="EMBL" id="MDT9595202.1"/>
    </source>
</evidence>
<dbReference type="Gene3D" id="1.10.357.10">
    <property type="entry name" value="Tetracycline Repressor, domain 2"/>
    <property type="match status" value="1"/>
</dbReference>
<comment type="caution">
    <text evidence="5">The sequence shown here is derived from an EMBL/GenBank/DDBJ whole genome shotgun (WGS) entry which is preliminary data.</text>
</comment>